<sequence length="142" mass="16773">MSEERNYVKRTQRDYSLSLKLQIVQEIERGELSTHGACKKYGIQARSTIVSWLRKFGNFDWETQTPLQMPKTPEQQIMELQAKVKLLEKQKALLEQQVNFTDKKAIIFDMLIDIAEKEYNIDIRKNSSPEQLANLENKRNKR</sequence>
<gene>
    <name evidence="2" type="ORF">AAEO56_08090</name>
</gene>
<organism evidence="2 3">
    <name type="scientific">Flavobacterium arundinis</name>
    <dbReference type="NCBI Taxonomy" id="3139143"/>
    <lineage>
        <taxon>Bacteria</taxon>
        <taxon>Pseudomonadati</taxon>
        <taxon>Bacteroidota</taxon>
        <taxon>Flavobacteriia</taxon>
        <taxon>Flavobacteriales</taxon>
        <taxon>Flavobacteriaceae</taxon>
        <taxon>Flavobacterium</taxon>
    </lineage>
</organism>
<comment type="caution">
    <text evidence="2">The sequence shown here is derived from an EMBL/GenBank/DDBJ whole genome shotgun (WGS) entry which is preliminary data.</text>
</comment>
<dbReference type="InterPro" id="IPR036388">
    <property type="entry name" value="WH-like_DNA-bd_sf"/>
</dbReference>
<keyword evidence="1" id="KW-0175">Coiled coil</keyword>
<dbReference type="Gene3D" id="1.10.10.10">
    <property type="entry name" value="Winged helix-like DNA-binding domain superfamily/Winged helix DNA-binding domain"/>
    <property type="match status" value="1"/>
</dbReference>
<evidence type="ECO:0000313" key="2">
    <source>
        <dbReference type="EMBL" id="MEL1244215.1"/>
    </source>
</evidence>
<feature type="coiled-coil region" evidence="1">
    <location>
        <begin position="77"/>
        <end position="104"/>
    </location>
</feature>
<reference evidence="2 3" key="1">
    <citation type="submission" date="2024-04" db="EMBL/GenBank/DDBJ databases">
        <title>Flavobacterium sp. DGU11 16S ribosomal RNA gene Genome sequencing and assembly.</title>
        <authorList>
            <person name="Park S."/>
        </authorList>
    </citation>
    <scope>NUCLEOTIDE SEQUENCE [LARGE SCALE GENOMIC DNA]</scope>
    <source>
        <strain evidence="2 3">DGU11</strain>
    </source>
</reference>
<evidence type="ECO:0000313" key="3">
    <source>
        <dbReference type="Proteomes" id="UP001464555"/>
    </source>
</evidence>
<dbReference type="EMBL" id="JBBYHR010000004">
    <property type="protein sequence ID" value="MEL1244215.1"/>
    <property type="molecule type" value="Genomic_DNA"/>
</dbReference>
<name>A0ABU9HVM5_9FLAO</name>
<accession>A0ABU9HVM5</accession>
<dbReference type="Proteomes" id="UP001464555">
    <property type="component" value="Unassembled WGS sequence"/>
</dbReference>
<dbReference type="RefSeq" id="WP_341696534.1">
    <property type="nucleotide sequence ID" value="NZ_JBBYHR010000004.1"/>
</dbReference>
<proteinExistence type="predicted"/>
<dbReference type="SUPFAM" id="SSF46689">
    <property type="entry name" value="Homeodomain-like"/>
    <property type="match status" value="1"/>
</dbReference>
<evidence type="ECO:0000256" key="1">
    <source>
        <dbReference type="SAM" id="Coils"/>
    </source>
</evidence>
<dbReference type="InterPro" id="IPR009057">
    <property type="entry name" value="Homeodomain-like_sf"/>
</dbReference>
<keyword evidence="3" id="KW-1185">Reference proteome</keyword>
<protein>
    <submittedName>
        <fullName evidence="2">Transposase</fullName>
    </submittedName>
</protein>